<organism evidence="1">
    <name type="scientific">bioreactor metagenome</name>
    <dbReference type="NCBI Taxonomy" id="1076179"/>
    <lineage>
        <taxon>unclassified sequences</taxon>
        <taxon>metagenomes</taxon>
        <taxon>ecological metagenomes</taxon>
    </lineage>
</organism>
<name>A0A645FN18_9ZZZZ</name>
<comment type="caution">
    <text evidence="1">The sequence shown here is derived from an EMBL/GenBank/DDBJ whole genome shotgun (WGS) entry which is preliminary data.</text>
</comment>
<reference evidence="1" key="1">
    <citation type="submission" date="2019-08" db="EMBL/GenBank/DDBJ databases">
        <authorList>
            <person name="Kucharzyk K."/>
            <person name="Murdoch R.W."/>
            <person name="Higgins S."/>
            <person name="Loffler F."/>
        </authorList>
    </citation>
    <scope>NUCLEOTIDE SEQUENCE</scope>
</reference>
<accession>A0A645FN18</accession>
<sequence length="143" mass="16215">MDVVIEQNLRITPGENHRFIAQNRSKCALRRQGKVFYKAVQPPVRFVHLNFDQYHGASVKSLHNAADIPVKLVFDQACDNRSAANSLVDTQQLKGLDVLWVVDARDRFSDVKAFFCNLANDKVFLVIACHRGNNISPQNPRIL</sequence>
<dbReference type="AlphaFoldDB" id="A0A645FN18"/>
<proteinExistence type="predicted"/>
<protein>
    <submittedName>
        <fullName evidence="1">Uncharacterized protein</fullName>
    </submittedName>
</protein>
<dbReference type="EMBL" id="VSSQ01060106">
    <property type="protein sequence ID" value="MPN13593.1"/>
    <property type="molecule type" value="Genomic_DNA"/>
</dbReference>
<gene>
    <name evidence="1" type="ORF">SDC9_160915</name>
</gene>
<evidence type="ECO:0000313" key="1">
    <source>
        <dbReference type="EMBL" id="MPN13593.1"/>
    </source>
</evidence>